<feature type="domain" description="NrS-1 polymerase-like helicase" evidence="3">
    <location>
        <begin position="516"/>
        <end position="623"/>
    </location>
</feature>
<dbReference type="Gene3D" id="3.40.50.300">
    <property type="entry name" value="P-loop containing nucleotide triphosphate hydrolases"/>
    <property type="match status" value="1"/>
</dbReference>
<keyword evidence="5" id="KW-1185">Reference proteome</keyword>
<organism evidence="4 5">
    <name type="scientific">Luteimonas notoginsengisoli</name>
    <dbReference type="NCBI Taxonomy" id="1578200"/>
    <lineage>
        <taxon>Bacteria</taxon>
        <taxon>Pseudomonadati</taxon>
        <taxon>Pseudomonadota</taxon>
        <taxon>Gammaproteobacteria</taxon>
        <taxon>Lysobacterales</taxon>
        <taxon>Lysobacteraceae</taxon>
        <taxon>Luteimonas</taxon>
    </lineage>
</organism>
<dbReference type="InterPro" id="IPR045455">
    <property type="entry name" value="NrS-1_pol-like_helicase"/>
</dbReference>
<feature type="coiled-coil region" evidence="1">
    <location>
        <begin position="87"/>
        <end position="115"/>
    </location>
</feature>
<dbReference type="CDD" id="cd01029">
    <property type="entry name" value="TOPRIM_primases"/>
    <property type="match status" value="1"/>
</dbReference>
<keyword evidence="1" id="KW-0175">Coiled coil</keyword>
<dbReference type="InterPro" id="IPR027417">
    <property type="entry name" value="P-loop_NTPase"/>
</dbReference>
<dbReference type="Proteomes" id="UP001595724">
    <property type="component" value="Unassembled WGS sequence"/>
</dbReference>
<name>A0ABV7UQ37_9GAMM</name>
<proteinExistence type="predicted"/>
<comment type="caution">
    <text evidence="4">The sequence shown here is derived from an EMBL/GenBank/DDBJ whole genome shotgun (WGS) entry which is preliminary data.</text>
</comment>
<feature type="domain" description="Toprim" evidence="2">
    <location>
        <begin position="207"/>
        <end position="263"/>
    </location>
</feature>
<protein>
    <submittedName>
        <fullName evidence="4">DUF5906 domain-containing protein</fullName>
    </submittedName>
</protein>
<accession>A0ABV7UQ37</accession>
<evidence type="ECO:0000256" key="1">
    <source>
        <dbReference type="SAM" id="Coils"/>
    </source>
</evidence>
<evidence type="ECO:0000313" key="5">
    <source>
        <dbReference type="Proteomes" id="UP001595724"/>
    </source>
</evidence>
<evidence type="ECO:0000313" key="4">
    <source>
        <dbReference type="EMBL" id="MFC3659019.1"/>
    </source>
</evidence>
<dbReference type="Pfam" id="PF13662">
    <property type="entry name" value="Toprim_4"/>
    <property type="match status" value="1"/>
</dbReference>
<dbReference type="RefSeq" id="WP_386705988.1">
    <property type="nucleotide sequence ID" value="NZ_JBHRYF010000001.1"/>
</dbReference>
<dbReference type="EMBL" id="JBHRYF010000001">
    <property type="protein sequence ID" value="MFC3659019.1"/>
    <property type="molecule type" value="Genomic_DNA"/>
</dbReference>
<sequence>MAAGNYDDVLQQLRSAGLVVDRLEVGTARTVRCLTEDGGREKRGWYRLHELQTDGGAVLIVGSFGIWRGDNNNAQKVVLGKTSPLTAEQRDALRRRLAEDRKALERERAQQAEAAARRADAAWGKYLVDGESDYLARKGVRGHGLRYTKRGAAVVPLLDAGGRVHGLQFLRTQQQADEAKRPVKEFWPVGVAKKGHFHLVGSPDWIVLVAEGYATAATLHEATSYPVAVAFDAGNLGPVARALRFRYKQARILICADDDSLGKCLGCKARVALADHPTDCPACGEPHAISNTGVGSASSAALEVNGAWLAPRFADDAARRAAFVDKGRKPTDFNDLHAAEGLHVVRTQVEARLTELDWRAANPRASSSTTGERGDGRLRPLLYLHELLPRYALVYGSNGAVFDRGEHCLLPLTDMRNACIRSDLHKAWMEHPEREIVRMQEVGFDPAGDDPTITCNLWSGWPTEPKAGACDRLLDLLRYMCSGDRTPEPLFDWVLKWIAYPIQYPGAKMKSTIVVHGPQGAGKNMFFEAIMAIYGQYGRMLDQDALEDRFNDWASRKLFLIADEVIARGNIFHLKNKLKTLVTGTRIRINPKNMAAYEEANHVNLVFLSNEAQPVVLEEDDRRHCVFWTPPKREHAYYAAIKAEIAAGGIAALHDYLLHLPLGDFDEGTLPPTTDAKTELISLAQDSALEFIDLLYSGDIRYLKPMPGLSTDWYEAYKIWSGRVGVKPAPMKRWLNAIARKRDLTSDKKRYLDGQSVRQQRLITFGLEPPEGESEQSWLGQELEKFATGFKDFRGAVQ</sequence>
<reference evidence="5" key="1">
    <citation type="journal article" date="2019" name="Int. J. Syst. Evol. Microbiol.">
        <title>The Global Catalogue of Microorganisms (GCM) 10K type strain sequencing project: providing services to taxonomists for standard genome sequencing and annotation.</title>
        <authorList>
            <consortium name="The Broad Institute Genomics Platform"/>
            <consortium name="The Broad Institute Genome Sequencing Center for Infectious Disease"/>
            <person name="Wu L."/>
            <person name="Ma J."/>
        </authorList>
    </citation>
    <scope>NUCLEOTIDE SEQUENCE [LARGE SCALE GENOMIC DNA]</scope>
    <source>
        <strain evidence="5">KCTC 42211</strain>
    </source>
</reference>
<dbReference type="InterPro" id="IPR006171">
    <property type="entry name" value="TOPRIM_dom"/>
</dbReference>
<evidence type="ECO:0000259" key="3">
    <source>
        <dbReference type="Pfam" id="PF19263"/>
    </source>
</evidence>
<gene>
    <name evidence="4" type="ORF">ACFOM9_02865</name>
</gene>
<dbReference type="SUPFAM" id="SSF52540">
    <property type="entry name" value="P-loop containing nucleoside triphosphate hydrolases"/>
    <property type="match status" value="1"/>
</dbReference>
<evidence type="ECO:0000259" key="2">
    <source>
        <dbReference type="Pfam" id="PF13662"/>
    </source>
</evidence>
<dbReference type="InterPro" id="IPR034154">
    <property type="entry name" value="TOPRIM_DnaG/twinkle"/>
</dbReference>
<dbReference type="Pfam" id="PF19263">
    <property type="entry name" value="DUF5906"/>
    <property type="match status" value="1"/>
</dbReference>